<gene>
    <name evidence="7" type="ORF">NLU13_2909</name>
</gene>
<dbReference type="AlphaFoldDB" id="A0AA39GMU6"/>
<reference evidence="7" key="1">
    <citation type="submission" date="2022-10" db="EMBL/GenBank/DDBJ databases">
        <title>Determination and structural analysis of whole genome sequence of Sarocladium strictum F4-1.</title>
        <authorList>
            <person name="Hu L."/>
            <person name="Jiang Y."/>
        </authorList>
    </citation>
    <scope>NUCLEOTIDE SEQUENCE</scope>
    <source>
        <strain evidence="7">F4-1</strain>
    </source>
</reference>
<dbReference type="PANTHER" id="PTHR22602:SF0">
    <property type="entry name" value="TRANSFERASE CAF17, MITOCHONDRIAL-RELATED"/>
    <property type="match status" value="1"/>
</dbReference>
<evidence type="ECO:0000256" key="1">
    <source>
        <dbReference type="ARBA" id="ARBA00004305"/>
    </source>
</evidence>
<dbReference type="SUPFAM" id="SSF103025">
    <property type="entry name" value="Folate-binding domain"/>
    <property type="match status" value="1"/>
</dbReference>
<dbReference type="InterPro" id="IPR017703">
    <property type="entry name" value="YgfZ/GCV_T_CS"/>
</dbReference>
<evidence type="ECO:0000259" key="6">
    <source>
        <dbReference type="Pfam" id="PF25455"/>
    </source>
</evidence>
<dbReference type="InterPro" id="IPR045179">
    <property type="entry name" value="YgfZ/GcvT"/>
</dbReference>
<dbReference type="InterPro" id="IPR057460">
    <property type="entry name" value="CAF17_C"/>
</dbReference>
<comment type="similarity">
    <text evidence="4">Belongs to the GcvT family. CAF17/IBA57 subfamily.</text>
</comment>
<feature type="domain" description="CAF17 C-terminal" evidence="6">
    <location>
        <begin position="278"/>
        <end position="391"/>
    </location>
</feature>
<evidence type="ECO:0000256" key="4">
    <source>
        <dbReference type="ARBA" id="ARBA00093447"/>
    </source>
</evidence>
<comment type="subcellular location">
    <subcellularLocation>
        <location evidence="1">Mitochondrion matrix</location>
    </subcellularLocation>
</comment>
<dbReference type="Gene3D" id="2.40.30.160">
    <property type="match status" value="1"/>
</dbReference>
<evidence type="ECO:0000313" key="8">
    <source>
        <dbReference type="Proteomes" id="UP001175261"/>
    </source>
</evidence>
<keyword evidence="2" id="KW-0809">Transit peptide</keyword>
<evidence type="ECO:0000256" key="2">
    <source>
        <dbReference type="ARBA" id="ARBA00022946"/>
    </source>
</evidence>
<dbReference type="PANTHER" id="PTHR22602">
    <property type="entry name" value="TRANSFERASE CAF17, MITOCHONDRIAL-RELATED"/>
    <property type="match status" value="1"/>
</dbReference>
<dbReference type="Proteomes" id="UP001175261">
    <property type="component" value="Unassembled WGS sequence"/>
</dbReference>
<dbReference type="Pfam" id="PF25455">
    <property type="entry name" value="Beta-barrel_CAF17_C"/>
    <property type="match status" value="1"/>
</dbReference>
<dbReference type="EMBL" id="JAPDFR010000002">
    <property type="protein sequence ID" value="KAK0389334.1"/>
    <property type="molecule type" value="Genomic_DNA"/>
</dbReference>
<dbReference type="InterPro" id="IPR027266">
    <property type="entry name" value="TrmE/GcvT-like"/>
</dbReference>
<keyword evidence="3" id="KW-0496">Mitochondrion</keyword>
<dbReference type="Gene3D" id="3.30.1360.120">
    <property type="entry name" value="Probable tRNA modification gtpase trme, domain 1"/>
    <property type="match status" value="1"/>
</dbReference>
<evidence type="ECO:0000313" key="7">
    <source>
        <dbReference type="EMBL" id="KAK0389334.1"/>
    </source>
</evidence>
<dbReference type="NCBIfam" id="TIGR03317">
    <property type="entry name" value="ygfZ_signature"/>
    <property type="match status" value="1"/>
</dbReference>
<dbReference type="GO" id="GO:0005759">
    <property type="term" value="C:mitochondrial matrix"/>
    <property type="evidence" value="ECO:0007669"/>
    <property type="project" value="UniProtKB-SubCell"/>
</dbReference>
<sequence>MPRIARRPLANDALSLPGACKSCLLQRRSFSVSTTNRAPPPPPSAGLAQLPSRKLLSVAGPDALKFLQGIVTANLASKGPNDAPRPGYYAGFLNATGRVVHDVLIYRDFHGLGGVPAEAGSEAFLVEVDAAQADRLAKYIKRYKLRAKVNLRQLPSDELSVWQAWDDAQPADAASLPSFSANDTSRLILRDPRAPGMGYRILQTKGHTPQADLDTTTEDSYTIRRYLTGVGEGQEELLREAALPQESNMDIMNGIDFRKGCYVGQELTIRTKHRGVVRKRILPCVIYPKTAAMPTSLAYDPSSEIPGAEAISAEKSIGRFQKRGRSAGKWLRGVGNVGLALCRLETMTDMVLPGETAAGGYSAEDEFILEWGEEDVEEAVKIKAFVPEWLRAGLDAQR</sequence>
<name>A0AA39GMU6_SARSR</name>
<organism evidence="7 8">
    <name type="scientific">Sarocladium strictum</name>
    <name type="common">Black bundle disease fungus</name>
    <name type="synonym">Acremonium strictum</name>
    <dbReference type="NCBI Taxonomy" id="5046"/>
    <lineage>
        <taxon>Eukaryota</taxon>
        <taxon>Fungi</taxon>
        <taxon>Dikarya</taxon>
        <taxon>Ascomycota</taxon>
        <taxon>Pezizomycotina</taxon>
        <taxon>Sordariomycetes</taxon>
        <taxon>Hypocreomycetidae</taxon>
        <taxon>Hypocreales</taxon>
        <taxon>Sarocladiaceae</taxon>
        <taxon>Sarocladium</taxon>
    </lineage>
</organism>
<keyword evidence="8" id="KW-1185">Reference proteome</keyword>
<dbReference type="GO" id="GO:0016226">
    <property type="term" value="P:iron-sulfur cluster assembly"/>
    <property type="evidence" value="ECO:0007669"/>
    <property type="project" value="TreeGrafter"/>
</dbReference>
<protein>
    <recommendedName>
        <fullName evidence="5">Iron-sulfur cluster assembly factor IBA57 homolog, mitochondrial</fullName>
    </recommendedName>
</protein>
<comment type="caution">
    <text evidence="7">The sequence shown here is derived from an EMBL/GenBank/DDBJ whole genome shotgun (WGS) entry which is preliminary data.</text>
</comment>
<evidence type="ECO:0000256" key="3">
    <source>
        <dbReference type="ARBA" id="ARBA00023128"/>
    </source>
</evidence>
<evidence type="ECO:0000256" key="5">
    <source>
        <dbReference type="ARBA" id="ARBA00093637"/>
    </source>
</evidence>
<proteinExistence type="inferred from homology"/>
<accession>A0AA39GMU6</accession>